<gene>
    <name evidence="1" type="ORF">BTMF_LOCUS7806</name>
</gene>
<evidence type="ECO:0000313" key="3">
    <source>
        <dbReference type="WBParaSite" id="BTMF_0000975501-mRNA-1"/>
    </source>
</evidence>
<accession>A0A0R3QPX0</accession>
<dbReference type="WBParaSite" id="BTMF_0000975501-mRNA-1">
    <property type="protein sequence ID" value="BTMF_0000975501-mRNA-1"/>
    <property type="gene ID" value="BTMF_0000975501"/>
</dbReference>
<reference evidence="1 2" key="2">
    <citation type="submission" date="2018-11" db="EMBL/GenBank/DDBJ databases">
        <authorList>
            <consortium name="Pathogen Informatics"/>
        </authorList>
    </citation>
    <scope>NUCLEOTIDE SEQUENCE [LARGE SCALE GENOMIC DNA]</scope>
</reference>
<reference evidence="3" key="1">
    <citation type="submission" date="2017-02" db="UniProtKB">
        <authorList>
            <consortium name="WormBaseParasite"/>
        </authorList>
    </citation>
    <scope>IDENTIFICATION</scope>
</reference>
<dbReference type="Proteomes" id="UP000280834">
    <property type="component" value="Unassembled WGS sequence"/>
</dbReference>
<sequence>MTLLYLICLTMQHGYFGKYICLIAGPILRCM</sequence>
<dbReference type="AlphaFoldDB" id="A0A0R3QPX0"/>
<proteinExistence type="predicted"/>
<dbReference type="EMBL" id="UZAG01016099">
    <property type="protein sequence ID" value="VDO25909.1"/>
    <property type="molecule type" value="Genomic_DNA"/>
</dbReference>
<protein>
    <submittedName>
        <fullName evidence="1 3">Uncharacterized protein</fullName>
    </submittedName>
</protein>
<evidence type="ECO:0000313" key="1">
    <source>
        <dbReference type="EMBL" id="VDO25909.1"/>
    </source>
</evidence>
<keyword evidence="2" id="KW-1185">Reference proteome</keyword>
<organism evidence="3">
    <name type="scientific">Brugia timori</name>
    <dbReference type="NCBI Taxonomy" id="42155"/>
    <lineage>
        <taxon>Eukaryota</taxon>
        <taxon>Metazoa</taxon>
        <taxon>Ecdysozoa</taxon>
        <taxon>Nematoda</taxon>
        <taxon>Chromadorea</taxon>
        <taxon>Rhabditida</taxon>
        <taxon>Spirurina</taxon>
        <taxon>Spiruromorpha</taxon>
        <taxon>Filarioidea</taxon>
        <taxon>Onchocercidae</taxon>
        <taxon>Brugia</taxon>
    </lineage>
</organism>
<evidence type="ECO:0000313" key="2">
    <source>
        <dbReference type="Proteomes" id="UP000280834"/>
    </source>
</evidence>
<name>A0A0R3QPX0_9BILA</name>